<evidence type="ECO:0000256" key="1">
    <source>
        <dbReference type="SAM" id="MobiDB-lite"/>
    </source>
</evidence>
<proteinExistence type="predicted"/>
<organism evidence="2">
    <name type="scientific">Solanum chacoense</name>
    <name type="common">Chaco potato</name>
    <dbReference type="NCBI Taxonomy" id="4108"/>
    <lineage>
        <taxon>Eukaryota</taxon>
        <taxon>Viridiplantae</taxon>
        <taxon>Streptophyta</taxon>
        <taxon>Embryophyta</taxon>
        <taxon>Tracheophyta</taxon>
        <taxon>Spermatophyta</taxon>
        <taxon>Magnoliopsida</taxon>
        <taxon>eudicotyledons</taxon>
        <taxon>Gunneridae</taxon>
        <taxon>Pentapetalae</taxon>
        <taxon>asterids</taxon>
        <taxon>lamiids</taxon>
        <taxon>Solanales</taxon>
        <taxon>Solanaceae</taxon>
        <taxon>Solanoideae</taxon>
        <taxon>Solaneae</taxon>
        <taxon>Solanum</taxon>
    </lineage>
</organism>
<dbReference type="AlphaFoldDB" id="A0A0V0HHQ7"/>
<evidence type="ECO:0000313" key="2">
    <source>
        <dbReference type="EMBL" id="JAP19941.1"/>
    </source>
</evidence>
<reference evidence="2" key="1">
    <citation type="submission" date="2015-12" db="EMBL/GenBank/DDBJ databases">
        <title>Gene expression during late stages of embryo sac development: a critical building block for successful pollen-pistil interactions.</title>
        <authorList>
            <person name="Liu Y."/>
            <person name="Joly V."/>
            <person name="Sabar M."/>
            <person name="Matton D.P."/>
        </authorList>
    </citation>
    <scope>NUCLEOTIDE SEQUENCE</scope>
</reference>
<feature type="region of interest" description="Disordered" evidence="1">
    <location>
        <begin position="1"/>
        <end position="23"/>
    </location>
</feature>
<feature type="compositionally biased region" description="Polar residues" evidence="1">
    <location>
        <begin position="11"/>
        <end position="23"/>
    </location>
</feature>
<accession>A0A0V0HHQ7</accession>
<dbReference type="EMBL" id="GEDG01019440">
    <property type="protein sequence ID" value="JAP19941.1"/>
    <property type="molecule type" value="Transcribed_RNA"/>
</dbReference>
<sequence length="115" mass="11996">MLGLVDHHQLPAQSGTPSPSTHCSSTGMKIWYPVSSSGSSSLDAMPCGAPLGTLTQLGNPASSTESLSISPSTMMISSASLTSSSPYSTLSAPFSCQNLFPRVLYLQPMSIPFRL</sequence>
<name>A0A0V0HHQ7_SOLCH</name>
<protein>
    <submittedName>
        <fullName evidence="2">Putative ovule protein</fullName>
    </submittedName>
</protein>